<dbReference type="EMBL" id="CP054140">
    <property type="protein sequence ID" value="QQG66793.1"/>
    <property type="molecule type" value="Genomic_DNA"/>
</dbReference>
<dbReference type="RefSeq" id="WP_199263078.1">
    <property type="nucleotide sequence ID" value="NZ_CP054140.1"/>
</dbReference>
<dbReference type="PANTHER" id="PTHR43654">
    <property type="entry name" value="GLUTAMATE 5-KINASE"/>
    <property type="match status" value="1"/>
</dbReference>
<evidence type="ECO:0000313" key="11">
    <source>
        <dbReference type="Proteomes" id="UP000596092"/>
    </source>
</evidence>
<feature type="binding site" evidence="8">
    <location>
        <position position="66"/>
    </location>
    <ligand>
        <name>substrate</name>
    </ligand>
</feature>
<dbReference type="NCBIfam" id="TIGR01027">
    <property type="entry name" value="proB"/>
    <property type="match status" value="1"/>
</dbReference>
<dbReference type="FunFam" id="2.30.130.10:FF:000007">
    <property type="entry name" value="Glutamate 5-kinase"/>
    <property type="match status" value="1"/>
</dbReference>
<dbReference type="InterPro" id="IPR001057">
    <property type="entry name" value="Glu/AcGlu_kinase"/>
</dbReference>
<evidence type="ECO:0000259" key="9">
    <source>
        <dbReference type="SMART" id="SM00359"/>
    </source>
</evidence>
<dbReference type="Gene3D" id="3.40.1160.10">
    <property type="entry name" value="Acetylglutamate kinase-like"/>
    <property type="match status" value="1"/>
</dbReference>
<sequence>MTFQVSKEDGLYYRQTLFDQARRVVIKVGSAVLTNENGLDYAIISHIARQVSFLQSTGREIILVSSGAVAAGRKRLGVEKTPHEELRIKQALAATGQGLLMQAYEQAFAEYTQPVAQVLLTHADLSHRRRYLNVRNTVRTLFEFGVVPIINENDTVSAEELRFSDNDTLGALMTNMIGADMFIILTDVDSLYTGHPSEDPEACPIYTVARITREVENMAGHSTSILGTGGMMAKIRAAKMVAASGGCSFIGPGRHPHILQALFSGELVGTFFLPTKGTITRRKHWIAYVLKPQGAVVVDDGARRALLEQGKSLLPSGIVEVQGSFAVGAPVHCLDRTGTVIAAGLSNYTAADIERIKGRKTQEIVDILGHKDADEVIHRDNLVVLGSGEGA</sequence>
<dbReference type="GO" id="GO:0055129">
    <property type="term" value="P:L-proline biosynthetic process"/>
    <property type="evidence" value="ECO:0007669"/>
    <property type="project" value="UniProtKB-UniRule"/>
</dbReference>
<comment type="subcellular location">
    <subcellularLocation>
        <location evidence="8">Cytoplasm</location>
    </subcellularLocation>
</comment>
<dbReference type="InterPro" id="IPR036974">
    <property type="entry name" value="PUA_sf"/>
</dbReference>
<dbReference type="Proteomes" id="UP000596092">
    <property type="component" value="Chromosome"/>
</dbReference>
<dbReference type="InterPro" id="IPR041739">
    <property type="entry name" value="G5K_ProB"/>
</dbReference>
<dbReference type="InterPro" id="IPR005715">
    <property type="entry name" value="Glu_5kinase/COase_Synthase"/>
</dbReference>
<keyword evidence="5 8" id="KW-0547">Nucleotide-binding</keyword>
<comment type="function">
    <text evidence="8">Catalyzes the transfer of a phosphate group to glutamate to form L-glutamate 5-phosphate.</text>
</comment>
<keyword evidence="2 8" id="KW-0028">Amino-acid biosynthesis</keyword>
<evidence type="ECO:0000256" key="6">
    <source>
        <dbReference type="ARBA" id="ARBA00022777"/>
    </source>
</evidence>
<feature type="binding site" evidence="8">
    <location>
        <position position="154"/>
    </location>
    <ligand>
        <name>substrate</name>
    </ligand>
</feature>
<evidence type="ECO:0000256" key="2">
    <source>
        <dbReference type="ARBA" id="ARBA00022605"/>
    </source>
</evidence>
<comment type="catalytic activity">
    <reaction evidence="8">
        <text>L-glutamate + ATP = L-glutamyl 5-phosphate + ADP</text>
        <dbReference type="Rhea" id="RHEA:14877"/>
        <dbReference type="ChEBI" id="CHEBI:29985"/>
        <dbReference type="ChEBI" id="CHEBI:30616"/>
        <dbReference type="ChEBI" id="CHEBI:58274"/>
        <dbReference type="ChEBI" id="CHEBI:456216"/>
        <dbReference type="EC" id="2.7.2.11"/>
    </reaction>
</comment>
<dbReference type="EC" id="2.7.2.11" evidence="8"/>
<dbReference type="HAMAP" id="MF_00456">
    <property type="entry name" value="ProB"/>
    <property type="match status" value="1"/>
</dbReference>
<feature type="binding site" evidence="8">
    <location>
        <begin position="186"/>
        <end position="187"/>
    </location>
    <ligand>
        <name>ATP</name>
        <dbReference type="ChEBI" id="CHEBI:30616"/>
    </ligand>
</feature>
<dbReference type="AlphaFoldDB" id="A0A7T5VF58"/>
<comment type="similarity">
    <text evidence="8">Belongs to the glutamate 5-kinase family.</text>
</comment>
<keyword evidence="7 8" id="KW-0067">ATP-binding</keyword>
<feature type="binding site" evidence="8">
    <location>
        <position position="166"/>
    </location>
    <ligand>
        <name>substrate</name>
    </ligand>
</feature>
<dbReference type="UniPathway" id="UPA00098">
    <property type="reaction ID" value="UER00359"/>
</dbReference>
<evidence type="ECO:0000256" key="4">
    <source>
        <dbReference type="ARBA" id="ARBA00022679"/>
    </source>
</evidence>
<dbReference type="PROSITE" id="PS50890">
    <property type="entry name" value="PUA"/>
    <property type="match status" value="1"/>
</dbReference>
<dbReference type="KEGG" id="dog:HP555_13435"/>
<dbReference type="GO" id="GO:0005829">
    <property type="term" value="C:cytosol"/>
    <property type="evidence" value="ECO:0007669"/>
    <property type="project" value="TreeGrafter"/>
</dbReference>
<dbReference type="Pfam" id="PF01472">
    <property type="entry name" value="PUA"/>
    <property type="match status" value="1"/>
</dbReference>
<accession>A0A7T5VF58</accession>
<evidence type="ECO:0000256" key="1">
    <source>
        <dbReference type="ARBA" id="ARBA00022490"/>
    </source>
</evidence>
<feature type="domain" description="PUA" evidence="9">
    <location>
        <begin position="294"/>
        <end position="377"/>
    </location>
</feature>
<dbReference type="GO" id="GO:0005524">
    <property type="term" value="F:ATP binding"/>
    <property type="evidence" value="ECO:0007669"/>
    <property type="project" value="UniProtKB-KW"/>
</dbReference>
<comment type="pathway">
    <text evidence="8">Amino-acid biosynthesis; L-proline biosynthesis; L-glutamate 5-semialdehyde from L-glutamate: step 1/2.</text>
</comment>
<keyword evidence="1 8" id="KW-0963">Cytoplasm</keyword>
<name>A0A7T5VF58_9BACT</name>
<dbReference type="InterPro" id="IPR015947">
    <property type="entry name" value="PUA-like_sf"/>
</dbReference>
<dbReference type="InterPro" id="IPR019797">
    <property type="entry name" value="Glutamate_5-kinase_CS"/>
</dbReference>
<dbReference type="PRINTS" id="PR00474">
    <property type="entry name" value="GLU5KINASE"/>
</dbReference>
<dbReference type="SMART" id="SM00359">
    <property type="entry name" value="PUA"/>
    <property type="match status" value="1"/>
</dbReference>
<dbReference type="Gene3D" id="2.30.130.10">
    <property type="entry name" value="PUA domain"/>
    <property type="match status" value="1"/>
</dbReference>
<evidence type="ECO:0000256" key="5">
    <source>
        <dbReference type="ARBA" id="ARBA00022741"/>
    </source>
</evidence>
<evidence type="ECO:0000256" key="3">
    <source>
        <dbReference type="ARBA" id="ARBA00022650"/>
    </source>
</evidence>
<dbReference type="InterPro" id="IPR002478">
    <property type="entry name" value="PUA"/>
</dbReference>
<evidence type="ECO:0000313" key="10">
    <source>
        <dbReference type="EMBL" id="QQG66793.1"/>
    </source>
</evidence>
<dbReference type="SUPFAM" id="SSF88697">
    <property type="entry name" value="PUA domain-like"/>
    <property type="match status" value="1"/>
</dbReference>
<proteinExistence type="inferred from homology"/>
<protein>
    <recommendedName>
        <fullName evidence="8">Glutamate 5-kinase</fullName>
        <ecNumber evidence="8">2.7.2.11</ecNumber>
    </recommendedName>
    <alternativeName>
        <fullName evidence="8">Gamma-glutamyl kinase</fullName>
        <shortName evidence="8">GK</shortName>
    </alternativeName>
</protein>
<keyword evidence="11" id="KW-1185">Reference proteome</keyword>
<dbReference type="PANTHER" id="PTHR43654:SF1">
    <property type="entry name" value="ISOPENTENYL PHOSPHATE KINASE"/>
    <property type="match status" value="1"/>
</dbReference>
<evidence type="ECO:0000256" key="8">
    <source>
        <dbReference type="HAMAP-Rule" id="MF_00456"/>
    </source>
</evidence>
<organism evidence="10 11">
    <name type="scientific">Desulfobulbus oligotrophicus</name>
    <dbReference type="NCBI Taxonomy" id="1909699"/>
    <lineage>
        <taxon>Bacteria</taxon>
        <taxon>Pseudomonadati</taxon>
        <taxon>Thermodesulfobacteriota</taxon>
        <taxon>Desulfobulbia</taxon>
        <taxon>Desulfobulbales</taxon>
        <taxon>Desulfobulbaceae</taxon>
        <taxon>Desulfobulbus</taxon>
    </lineage>
</organism>
<dbReference type="FunFam" id="3.40.1160.10:FF:000018">
    <property type="entry name" value="Glutamate 5-kinase"/>
    <property type="match status" value="1"/>
</dbReference>
<comment type="caution">
    <text evidence="8">Lacks conserved residue(s) required for the propagation of feature annotation.</text>
</comment>
<dbReference type="PROSITE" id="PS00902">
    <property type="entry name" value="GLUTAMATE_5_KINASE"/>
    <property type="match status" value="1"/>
</dbReference>
<dbReference type="InterPro" id="IPR036393">
    <property type="entry name" value="AceGlu_kinase-like_sf"/>
</dbReference>
<dbReference type="InterPro" id="IPR001048">
    <property type="entry name" value="Asp/Glu/Uridylate_kinase"/>
</dbReference>
<dbReference type="CDD" id="cd21157">
    <property type="entry name" value="PUA_G5K"/>
    <property type="match status" value="1"/>
</dbReference>
<dbReference type="InterPro" id="IPR011529">
    <property type="entry name" value="Glu_5kinase"/>
</dbReference>
<dbReference type="SUPFAM" id="SSF53633">
    <property type="entry name" value="Carbamate kinase-like"/>
    <property type="match status" value="1"/>
</dbReference>
<evidence type="ECO:0000256" key="7">
    <source>
        <dbReference type="ARBA" id="ARBA00022840"/>
    </source>
</evidence>
<feature type="binding site" evidence="8">
    <location>
        <position position="27"/>
    </location>
    <ligand>
        <name>ATP</name>
        <dbReference type="ChEBI" id="CHEBI:30616"/>
    </ligand>
</feature>
<reference evidence="10 11" key="1">
    <citation type="submission" date="2020-05" db="EMBL/GenBank/DDBJ databases">
        <title>Complete genome of Desulfobulbus oligotrophicus.</title>
        <authorList>
            <person name="Podar M."/>
        </authorList>
    </citation>
    <scope>NUCLEOTIDE SEQUENCE [LARGE SCALE GENOMIC DNA]</scope>
    <source>
        <strain evidence="10 11">Prop6</strain>
    </source>
</reference>
<dbReference type="PIRSF" id="PIRSF000729">
    <property type="entry name" value="GK"/>
    <property type="match status" value="1"/>
</dbReference>
<dbReference type="GO" id="GO:0004349">
    <property type="term" value="F:glutamate 5-kinase activity"/>
    <property type="evidence" value="ECO:0007669"/>
    <property type="project" value="UniProtKB-UniRule"/>
</dbReference>
<keyword evidence="6 8" id="KW-0418">Kinase</keyword>
<dbReference type="Pfam" id="PF00696">
    <property type="entry name" value="AA_kinase"/>
    <property type="match status" value="1"/>
</dbReference>
<dbReference type="CDD" id="cd04242">
    <property type="entry name" value="AAK_G5K_ProB"/>
    <property type="match status" value="1"/>
</dbReference>
<keyword evidence="4 8" id="KW-0808">Transferase</keyword>
<keyword evidence="3 8" id="KW-0641">Proline biosynthesis</keyword>
<dbReference type="GO" id="GO:0003723">
    <property type="term" value="F:RNA binding"/>
    <property type="evidence" value="ECO:0007669"/>
    <property type="project" value="InterPro"/>
</dbReference>
<gene>
    <name evidence="8 10" type="primary">proB</name>
    <name evidence="10" type="ORF">HP555_13435</name>
</gene>